<comment type="similarity">
    <text evidence="6">Belongs to the TVP38/TMEM64 family.</text>
</comment>
<reference evidence="8 9" key="1">
    <citation type="submission" date="2024-02" db="EMBL/GenBank/DDBJ databases">
        <title>Deinococcus xinjiangensis NBRC 107630.</title>
        <authorList>
            <person name="Ichikawa N."/>
            <person name="Katano-Makiyama Y."/>
            <person name="Hidaka K."/>
        </authorList>
    </citation>
    <scope>NUCLEOTIDE SEQUENCE [LARGE SCALE GENOMIC DNA]</scope>
    <source>
        <strain evidence="8 9">NBRC 107630</strain>
    </source>
</reference>
<name>A0ABP9VBQ6_9DEIO</name>
<gene>
    <name evidence="8" type="primary">ydjZ</name>
    <name evidence="8" type="ORF">Dxin01_01810</name>
</gene>
<feature type="domain" description="VTT" evidence="7">
    <location>
        <begin position="69"/>
        <end position="183"/>
    </location>
</feature>
<dbReference type="InterPro" id="IPR032816">
    <property type="entry name" value="VTT_dom"/>
</dbReference>
<evidence type="ECO:0000313" key="9">
    <source>
        <dbReference type="Proteomes" id="UP001458946"/>
    </source>
</evidence>
<evidence type="ECO:0000256" key="3">
    <source>
        <dbReference type="ARBA" id="ARBA00022692"/>
    </source>
</evidence>
<keyword evidence="5 6" id="KW-0472">Membrane</keyword>
<comment type="caution">
    <text evidence="8">The sequence shown here is derived from an EMBL/GenBank/DDBJ whole genome shotgun (WGS) entry which is preliminary data.</text>
</comment>
<keyword evidence="4 6" id="KW-1133">Transmembrane helix</keyword>
<feature type="transmembrane region" description="Helical" evidence="6">
    <location>
        <begin position="166"/>
        <end position="185"/>
    </location>
</feature>
<protein>
    <recommendedName>
        <fullName evidence="6">TVP38/TMEM64 family membrane protein</fullName>
    </recommendedName>
</protein>
<dbReference type="Proteomes" id="UP001458946">
    <property type="component" value="Unassembled WGS sequence"/>
</dbReference>
<evidence type="ECO:0000256" key="1">
    <source>
        <dbReference type="ARBA" id="ARBA00004651"/>
    </source>
</evidence>
<dbReference type="InterPro" id="IPR015414">
    <property type="entry name" value="TMEM64"/>
</dbReference>
<keyword evidence="9" id="KW-1185">Reference proteome</keyword>
<feature type="transmembrane region" description="Helical" evidence="6">
    <location>
        <begin position="191"/>
        <end position="212"/>
    </location>
</feature>
<feature type="transmembrane region" description="Helical" evidence="6">
    <location>
        <begin position="81"/>
        <end position="105"/>
    </location>
</feature>
<dbReference type="PANTHER" id="PTHR12677:SF59">
    <property type="entry name" value="GOLGI APPARATUS MEMBRANE PROTEIN TVP38-RELATED"/>
    <property type="match status" value="1"/>
</dbReference>
<proteinExistence type="inferred from homology"/>
<keyword evidence="3 6" id="KW-0812">Transmembrane</keyword>
<evidence type="ECO:0000313" key="8">
    <source>
        <dbReference type="EMBL" id="GAA5502071.1"/>
    </source>
</evidence>
<evidence type="ECO:0000256" key="6">
    <source>
        <dbReference type="RuleBase" id="RU366058"/>
    </source>
</evidence>
<evidence type="ECO:0000259" key="7">
    <source>
        <dbReference type="Pfam" id="PF09335"/>
    </source>
</evidence>
<evidence type="ECO:0000256" key="5">
    <source>
        <dbReference type="ARBA" id="ARBA00023136"/>
    </source>
</evidence>
<comment type="caution">
    <text evidence="6">Lacks conserved residue(s) required for the propagation of feature annotation.</text>
</comment>
<evidence type="ECO:0000256" key="2">
    <source>
        <dbReference type="ARBA" id="ARBA00022475"/>
    </source>
</evidence>
<sequence>MRWLILAGVALALLSLGLIPEVRAFFLRGFYAMTSHDPEVTRTFVASLGWAGPFALVVAFVVQAVIPVIPSLVITAVSVRAYGLLEGFLIVYSGALLGAAAGYGLGRGLGDPLVRALAGERARNLAHDFATKNGVQGVMLVRLMPILPAEAMSLVAGAAGMGFRPFMLATAVGVLPVTLLVVWLSGDLHRLVVGLGIFSLVVAGVALGRFLVQRRKLAVEQAA</sequence>
<feature type="transmembrane region" description="Helical" evidence="6">
    <location>
        <begin position="48"/>
        <end position="69"/>
    </location>
</feature>
<evidence type="ECO:0000256" key="4">
    <source>
        <dbReference type="ARBA" id="ARBA00022989"/>
    </source>
</evidence>
<keyword evidence="2 6" id="KW-1003">Cell membrane</keyword>
<dbReference type="Pfam" id="PF09335">
    <property type="entry name" value="VTT_dom"/>
    <property type="match status" value="1"/>
</dbReference>
<dbReference type="EMBL" id="BAABRN010000017">
    <property type="protein sequence ID" value="GAA5502071.1"/>
    <property type="molecule type" value="Genomic_DNA"/>
</dbReference>
<dbReference type="PANTHER" id="PTHR12677">
    <property type="entry name" value="GOLGI APPARATUS MEMBRANE PROTEIN TVP38-RELATED"/>
    <property type="match status" value="1"/>
</dbReference>
<accession>A0ABP9VBQ6</accession>
<comment type="subcellular location">
    <subcellularLocation>
        <location evidence="1 6">Cell membrane</location>
        <topology evidence="1 6">Multi-pass membrane protein</topology>
    </subcellularLocation>
</comment>
<organism evidence="8 9">
    <name type="scientific">Deinococcus xinjiangensis</name>
    <dbReference type="NCBI Taxonomy" id="457454"/>
    <lineage>
        <taxon>Bacteria</taxon>
        <taxon>Thermotogati</taxon>
        <taxon>Deinococcota</taxon>
        <taxon>Deinococci</taxon>
        <taxon>Deinococcales</taxon>
        <taxon>Deinococcaceae</taxon>
        <taxon>Deinococcus</taxon>
    </lineage>
</organism>